<dbReference type="Gene3D" id="2.40.50.140">
    <property type="entry name" value="Nucleic acid-binding proteins"/>
    <property type="match status" value="2"/>
</dbReference>
<dbReference type="Pfam" id="PF00436">
    <property type="entry name" value="SSB"/>
    <property type="match status" value="2"/>
</dbReference>
<evidence type="ECO:0000256" key="4">
    <source>
        <dbReference type="SAM" id="MobiDB-lite"/>
    </source>
</evidence>
<dbReference type="RefSeq" id="WP_012173375.1">
    <property type="nucleotide sequence ID" value="NC_009939.1"/>
</dbReference>
<reference evidence="5" key="1">
    <citation type="submission" date="2007-10" db="EMBL/GenBank/DDBJ databases">
        <title>Complete sequence of Plasmid2 pDGEO02 of Deinococcus geothermalis DSM 11300.</title>
        <authorList>
            <consortium name="US DOE Joint Genome Institute"/>
            <person name="Copeland A."/>
            <person name="Lucas S."/>
            <person name="Lapidus A."/>
            <person name="Barry K."/>
            <person name="Detter J.C."/>
            <person name="Glavina del Rio T."/>
            <person name="Hammon N."/>
            <person name="Israni S."/>
            <person name="Dalin E."/>
            <person name="Tice H."/>
            <person name="Pitluck S."/>
            <person name="Brettin T."/>
            <person name="Bruce D."/>
            <person name="Han C."/>
            <person name="Tapia R."/>
            <person name="Saunders E."/>
            <person name="Gilna P."/>
            <person name="Schmutz J."/>
            <person name="Larimer F."/>
            <person name="Land M."/>
            <person name="Hauser L."/>
            <person name="Kyrpides N."/>
            <person name="Kim E."/>
            <person name="Daly M.J."/>
            <person name="Fredrickson J.K."/>
            <person name="Makarova K.S."/>
            <person name="Gaidamakova E.K."/>
            <person name="Zhai M."/>
            <person name="Richardson P."/>
        </authorList>
    </citation>
    <scope>NUCLEOTIDE SEQUENCE [LARGE SCALE GENOMIC DNA]</scope>
    <source>
        <strain evidence="5">DSM 11300</strain>
        <plasmid evidence="5">pDGEO02</plasmid>
    </source>
</reference>
<dbReference type="GO" id="GO:0006260">
    <property type="term" value="P:DNA replication"/>
    <property type="evidence" value="ECO:0007669"/>
    <property type="project" value="InterPro"/>
</dbReference>
<dbReference type="Proteomes" id="UP000002431">
    <property type="component" value="Plasmid pDGEO02"/>
</dbReference>
<gene>
    <name evidence="5" type="ORF">Dgeo_2964</name>
</gene>
<dbReference type="CDD" id="cd04496">
    <property type="entry name" value="SSB_OBF"/>
    <property type="match status" value="2"/>
</dbReference>
<dbReference type="GO" id="GO:0003697">
    <property type="term" value="F:single-stranded DNA binding"/>
    <property type="evidence" value="ECO:0007669"/>
    <property type="project" value="UniProtKB-UniRule"/>
</dbReference>
<evidence type="ECO:0000313" key="6">
    <source>
        <dbReference type="Proteomes" id="UP000002431"/>
    </source>
</evidence>
<dbReference type="HAMAP" id="MF_00984">
    <property type="entry name" value="SSB"/>
    <property type="match status" value="1"/>
</dbReference>
<dbReference type="InterPro" id="IPR011344">
    <property type="entry name" value="ssDNA-bd"/>
</dbReference>
<protein>
    <recommendedName>
        <fullName evidence="2 3">Single-stranded DNA-binding protein</fullName>
        <shortName evidence="2">SSB</shortName>
    </recommendedName>
</protein>
<dbReference type="PROSITE" id="PS50935">
    <property type="entry name" value="SSB"/>
    <property type="match status" value="2"/>
</dbReference>
<dbReference type="KEGG" id="dge:Dgeo_2964"/>
<feature type="compositionally biased region" description="Low complexity" evidence="4">
    <location>
        <begin position="247"/>
        <end position="258"/>
    </location>
</feature>
<dbReference type="AlphaFoldDB" id="A8ZR98"/>
<feature type="region of interest" description="Disordered" evidence="4">
    <location>
        <begin position="234"/>
        <end position="258"/>
    </location>
</feature>
<organism evidence="5 6">
    <name type="scientific">Deinococcus geothermalis (strain DSM 11300 / CIP 105573 / AG-3a)</name>
    <dbReference type="NCBI Taxonomy" id="319795"/>
    <lineage>
        <taxon>Bacteria</taxon>
        <taxon>Thermotogati</taxon>
        <taxon>Deinococcota</taxon>
        <taxon>Deinococci</taxon>
        <taxon>Deinococcales</taxon>
        <taxon>Deinococcaceae</taxon>
        <taxon>Deinococcus</taxon>
    </lineage>
</organism>
<dbReference type="InterPro" id="IPR000424">
    <property type="entry name" value="Primosome_PriB/ssb"/>
</dbReference>
<dbReference type="PANTHER" id="PTHR10302">
    <property type="entry name" value="SINGLE-STRANDED DNA-BINDING PROTEIN"/>
    <property type="match status" value="1"/>
</dbReference>
<sequence length="283" mass="29980">MRGMNQMTVVAALTRDAELRYTPGGTAVLEYTLAGERAEVRGGEVKQVPFYLAMTTLGKAAEALAERLKQGTAILVSGTLVQERWDDPQGGGKRSKVKGKALRVEELAGKFELVQDAGGGVRLKGGSALVALGGNLTRDAELRYTPAGEAVMTFSIAVNETWTDSQGQRQEKPHYFEVELWREQAEAFAAFAPKKGQPVFVEGAPQSQTWTDRDGNKRSGVKVSATNVILLKGGDGPAREGAPAHQPATTGAARGGRAAAVAPRAGSLDIDQGLASSEEDLLF</sequence>
<dbReference type="HOGENOM" id="CLU_087573_0_0_0"/>
<accession>A8ZR98</accession>
<dbReference type="NCBIfam" id="TIGR00621">
    <property type="entry name" value="ssb"/>
    <property type="match status" value="2"/>
</dbReference>
<dbReference type="SUPFAM" id="SSF50249">
    <property type="entry name" value="Nucleic acid-binding proteins"/>
    <property type="match status" value="2"/>
</dbReference>
<comment type="caution">
    <text evidence="2">Lacks conserved residue(s) required for the propagation of feature annotation.</text>
</comment>
<dbReference type="EMBL" id="CP000856">
    <property type="protein sequence ID" value="ABW35007.1"/>
    <property type="molecule type" value="Genomic_DNA"/>
</dbReference>
<evidence type="ECO:0000256" key="2">
    <source>
        <dbReference type="HAMAP-Rule" id="MF_00984"/>
    </source>
</evidence>
<evidence type="ECO:0000256" key="1">
    <source>
        <dbReference type="ARBA" id="ARBA00023125"/>
    </source>
</evidence>
<keyword evidence="1 2" id="KW-0238">DNA-binding</keyword>
<name>A8ZR98_DEIGD</name>
<evidence type="ECO:0000256" key="3">
    <source>
        <dbReference type="RuleBase" id="RU000524"/>
    </source>
</evidence>
<evidence type="ECO:0000313" key="5">
    <source>
        <dbReference type="EMBL" id="ABW35007.1"/>
    </source>
</evidence>
<dbReference type="GO" id="GO:0009295">
    <property type="term" value="C:nucleoid"/>
    <property type="evidence" value="ECO:0007669"/>
    <property type="project" value="TreeGrafter"/>
</dbReference>
<geneLocation type="plasmid" evidence="5 6">
    <name>pDGEO02</name>
</geneLocation>
<proteinExistence type="inferred from homology"/>
<keyword evidence="5" id="KW-0614">Plasmid</keyword>
<dbReference type="PANTHER" id="PTHR10302:SF27">
    <property type="entry name" value="SINGLE-STRANDED DNA-BINDING PROTEIN"/>
    <property type="match status" value="1"/>
</dbReference>
<dbReference type="InterPro" id="IPR012340">
    <property type="entry name" value="NA-bd_OB-fold"/>
</dbReference>
<keyword evidence="6" id="KW-1185">Reference proteome</keyword>